<dbReference type="GO" id="GO:0015074">
    <property type="term" value="P:DNA integration"/>
    <property type="evidence" value="ECO:0007669"/>
    <property type="project" value="InterPro"/>
</dbReference>
<keyword evidence="6" id="KW-0695">RNA-directed DNA polymerase</keyword>
<feature type="domain" description="Reverse transcriptase" evidence="8">
    <location>
        <begin position="161"/>
        <end position="346"/>
    </location>
</feature>
<comment type="caution">
    <text evidence="10">The sequence shown here is derived from an EMBL/GenBank/DDBJ whole genome shotgun (WGS) entry which is preliminary data.</text>
</comment>
<dbReference type="Pfam" id="PF00665">
    <property type="entry name" value="rve"/>
    <property type="match status" value="1"/>
</dbReference>
<dbReference type="Pfam" id="PF17921">
    <property type="entry name" value="Integrase_H2C2"/>
    <property type="match status" value="1"/>
</dbReference>
<proteinExistence type="predicted"/>
<feature type="region of interest" description="Disordered" evidence="7">
    <location>
        <begin position="925"/>
        <end position="946"/>
    </location>
</feature>
<evidence type="ECO:0000256" key="6">
    <source>
        <dbReference type="ARBA" id="ARBA00022918"/>
    </source>
</evidence>
<dbReference type="InterPro" id="IPR000477">
    <property type="entry name" value="RT_dom"/>
</dbReference>
<dbReference type="EMBL" id="QXFV01002825">
    <property type="protein sequence ID" value="KAE8982946.1"/>
    <property type="molecule type" value="Genomic_DNA"/>
</dbReference>
<dbReference type="GO" id="GO:0003964">
    <property type="term" value="F:RNA-directed DNA polymerase activity"/>
    <property type="evidence" value="ECO:0007669"/>
    <property type="project" value="UniProtKB-KW"/>
</dbReference>
<dbReference type="InterPro" id="IPR001584">
    <property type="entry name" value="Integrase_cat-core"/>
</dbReference>
<dbReference type="InterPro" id="IPR043128">
    <property type="entry name" value="Rev_trsase/Diguanyl_cyclase"/>
</dbReference>
<dbReference type="GO" id="GO:0003676">
    <property type="term" value="F:nucleic acid binding"/>
    <property type="evidence" value="ECO:0007669"/>
    <property type="project" value="InterPro"/>
</dbReference>
<dbReference type="InterPro" id="IPR050951">
    <property type="entry name" value="Retrovirus_Pol_polyprotein"/>
</dbReference>
<evidence type="ECO:0000256" key="2">
    <source>
        <dbReference type="ARBA" id="ARBA00022695"/>
    </source>
</evidence>
<feature type="compositionally biased region" description="Basic residues" evidence="7">
    <location>
        <begin position="931"/>
        <end position="946"/>
    </location>
</feature>
<dbReference type="Gene3D" id="3.30.70.270">
    <property type="match status" value="1"/>
</dbReference>
<dbReference type="PROSITE" id="PS50878">
    <property type="entry name" value="RT_POL"/>
    <property type="match status" value="1"/>
</dbReference>
<evidence type="ECO:0000259" key="8">
    <source>
        <dbReference type="PROSITE" id="PS50878"/>
    </source>
</evidence>
<evidence type="ECO:0008006" key="12">
    <source>
        <dbReference type="Google" id="ProtNLM"/>
    </source>
</evidence>
<dbReference type="SUPFAM" id="SSF53098">
    <property type="entry name" value="Ribonuclease H-like"/>
    <property type="match status" value="1"/>
</dbReference>
<dbReference type="InterPro" id="IPR036397">
    <property type="entry name" value="RNaseH_sf"/>
</dbReference>
<dbReference type="PROSITE" id="PS50994">
    <property type="entry name" value="INTEGRASE"/>
    <property type="match status" value="1"/>
</dbReference>
<evidence type="ECO:0000256" key="5">
    <source>
        <dbReference type="ARBA" id="ARBA00022801"/>
    </source>
</evidence>
<evidence type="ECO:0000313" key="10">
    <source>
        <dbReference type="EMBL" id="KAE8982946.1"/>
    </source>
</evidence>
<evidence type="ECO:0000256" key="1">
    <source>
        <dbReference type="ARBA" id="ARBA00022679"/>
    </source>
</evidence>
<dbReference type="SUPFAM" id="SSF56672">
    <property type="entry name" value="DNA/RNA polymerases"/>
    <property type="match status" value="1"/>
</dbReference>
<dbReference type="Pfam" id="PF17917">
    <property type="entry name" value="RT_RNaseH"/>
    <property type="match status" value="1"/>
</dbReference>
<dbReference type="PANTHER" id="PTHR37984:SF5">
    <property type="entry name" value="PROTEIN NYNRIN-LIKE"/>
    <property type="match status" value="1"/>
</dbReference>
<gene>
    <name evidence="10" type="ORF">PR001_g23585</name>
</gene>
<dbReference type="Pfam" id="PF00078">
    <property type="entry name" value="RVT_1"/>
    <property type="match status" value="1"/>
</dbReference>
<accession>A0A6A3IIZ6</accession>
<keyword evidence="2" id="KW-0548">Nucleotidyltransferase</keyword>
<dbReference type="Gene3D" id="3.10.10.10">
    <property type="entry name" value="HIV Type 1 Reverse Transcriptase, subunit A, domain 1"/>
    <property type="match status" value="1"/>
</dbReference>
<dbReference type="Gene3D" id="3.30.420.10">
    <property type="entry name" value="Ribonuclease H-like superfamily/Ribonuclease H"/>
    <property type="match status" value="1"/>
</dbReference>
<protein>
    <recommendedName>
        <fullName evidence="12">Integrase catalytic domain-containing protein</fullName>
    </recommendedName>
</protein>
<evidence type="ECO:0000256" key="3">
    <source>
        <dbReference type="ARBA" id="ARBA00022722"/>
    </source>
</evidence>
<dbReference type="InterPro" id="IPR012337">
    <property type="entry name" value="RNaseH-like_sf"/>
</dbReference>
<dbReference type="AlphaFoldDB" id="A0A6A3IIZ6"/>
<dbReference type="InterPro" id="IPR043502">
    <property type="entry name" value="DNA/RNA_pol_sf"/>
</dbReference>
<keyword evidence="5" id="KW-0378">Hydrolase</keyword>
<dbReference type="InterPro" id="IPR041588">
    <property type="entry name" value="Integrase_H2C2"/>
</dbReference>
<keyword evidence="4" id="KW-0255">Endonuclease</keyword>
<feature type="domain" description="Integrase catalytic" evidence="9">
    <location>
        <begin position="720"/>
        <end position="881"/>
    </location>
</feature>
<keyword evidence="3" id="KW-0540">Nuclease</keyword>
<evidence type="ECO:0000259" key="9">
    <source>
        <dbReference type="PROSITE" id="PS50994"/>
    </source>
</evidence>
<dbReference type="InterPro" id="IPR041373">
    <property type="entry name" value="RT_RNaseH"/>
</dbReference>
<dbReference type="GO" id="GO:0016787">
    <property type="term" value="F:hydrolase activity"/>
    <property type="evidence" value="ECO:0007669"/>
    <property type="project" value="UniProtKB-KW"/>
</dbReference>
<evidence type="ECO:0000256" key="7">
    <source>
        <dbReference type="SAM" id="MobiDB-lite"/>
    </source>
</evidence>
<dbReference type="CDD" id="cd01647">
    <property type="entry name" value="RT_LTR"/>
    <property type="match status" value="1"/>
</dbReference>
<name>A0A6A3IIZ6_9STRA</name>
<reference evidence="10 11" key="1">
    <citation type="submission" date="2018-09" db="EMBL/GenBank/DDBJ databases">
        <title>Genomic investigation of the strawberry pathogen Phytophthora fragariae indicates pathogenicity is determined by transcriptional variation in three key races.</title>
        <authorList>
            <person name="Adams T.M."/>
            <person name="Armitage A.D."/>
            <person name="Sobczyk M.K."/>
            <person name="Bates H.J."/>
            <person name="Dunwell J.M."/>
            <person name="Nellist C.F."/>
            <person name="Harrison R.J."/>
        </authorList>
    </citation>
    <scope>NUCLEOTIDE SEQUENCE [LARGE SCALE GENOMIC DNA]</scope>
    <source>
        <strain evidence="10 11">SCRP249</strain>
    </source>
</reference>
<keyword evidence="1" id="KW-0808">Transferase</keyword>
<evidence type="ECO:0000256" key="4">
    <source>
        <dbReference type="ARBA" id="ARBA00022759"/>
    </source>
</evidence>
<dbReference type="PANTHER" id="PTHR37984">
    <property type="entry name" value="PROTEIN CBG26694"/>
    <property type="match status" value="1"/>
</dbReference>
<evidence type="ECO:0000313" key="11">
    <source>
        <dbReference type="Proteomes" id="UP000429607"/>
    </source>
</evidence>
<dbReference type="Gene3D" id="1.10.340.70">
    <property type="match status" value="1"/>
</dbReference>
<sequence length="993" mass="110530">MLATSAGPIMLRNLECFVDESDPSHGLIVGCPIMKILEYSTDELLVRARDGQTEWELAGTNDTTAPTAEGTMPLQRVCRLQAAMETSAPSAAASEDIERYETRTAFPTMAPEVLADLIRTLEQIFKVATAMGLVLEPRARLKAILRTRQDVFRLQFSDDPPHSLVFRNPRSRWASAPRIVRKKEQDHDPLAGLRMTVDTRAENERTEAMLWPMPVLEVVIGELEGAHVFFVLDWFRGDCQLPLHPDSQEYFTFVTHRGMYTPTRVPTGATDAVAYCQGVVEEILGDLLGNGILCWLGDILGYAADATALMELLDKVLARCEEYGLKLLAKKCQFFATEVMWCGKLISAQGVMHCPERVQGLIGIPLSRTAGELQQFLCAITWMRRGIPEYNRLTGDLYAVLERAMILAGSRKKQKLNRFLLVDAGWSEMDTACLNAVRDALLNMLPLAHPSPTAEIDPSKLQLPLEKQNHRPLDFLTGRFAGASSRWATIEKEAFAIVESTRRLEYLLLRPRGYTDHRNLVYMFDPYGSDGTMARYRADKLQRWALSLMSFKYVIEHVPGEVNAWGNLLSLWGAGPVFPTESTARRVARLAVVDRVSPLQEFEFVWPAEGEIRTLQQDTQYQEQARAAGVNWDDERALLLSPTGQVLIPPDATVLQQRLCVIAHAGAGGHRGAKTTAAALSEVFLWATMPADVSTFVQGCLHCMVTAGGKIPRPHGETLVATKPNELLHFDFLSMLEGEDGSKYVFVLKDGMSGYVELVPCIDAASDQTYASLLDWFKRFGVVRLWVSDQGAHFKNQVIVRLQSALGAHHHFTLSYTPWTNGTVKVVNREVLKSVKALLSERKLQTTYWPRVLPVVQVALNSMPSGRLGGATPLTAFTALPGESQLRSILHPQDPFEASVTWVEAEITNHLQTVRAALDGMHAEMTSASEKRRRAARDRHALKRGLRPPSSVKATLSLLSPRQVEVVTSLPWFGADRNALSALLMITPSRFKI</sequence>
<dbReference type="Proteomes" id="UP000429607">
    <property type="component" value="Unassembled WGS sequence"/>
</dbReference>
<dbReference type="GO" id="GO:0004519">
    <property type="term" value="F:endonuclease activity"/>
    <property type="evidence" value="ECO:0007669"/>
    <property type="project" value="UniProtKB-KW"/>
</dbReference>
<organism evidence="10 11">
    <name type="scientific">Phytophthora rubi</name>
    <dbReference type="NCBI Taxonomy" id="129364"/>
    <lineage>
        <taxon>Eukaryota</taxon>
        <taxon>Sar</taxon>
        <taxon>Stramenopiles</taxon>
        <taxon>Oomycota</taxon>
        <taxon>Peronosporomycetes</taxon>
        <taxon>Peronosporales</taxon>
        <taxon>Peronosporaceae</taxon>
        <taxon>Phytophthora</taxon>
    </lineage>
</organism>